<comment type="caution">
    <text evidence="2">The sequence shown here is derived from an EMBL/GenBank/DDBJ whole genome shotgun (WGS) entry which is preliminary data.</text>
</comment>
<sequence>MLKGAPAFKRRLRAERVQNVPYDKVPIEEELPWRIGPKSTYIWFRQRSEQRICSDHRIFQWKLGEFYRAMLVKMMSLKARAYLSLYGQSENARVYWLLCALLLRRLQDAVNLTPEGHPDRPQHLHQLSRDLEAALRAAQAAVDLAPEAHSDVAHLLGDINDHQAALQNSQKALDLTPEGHSDRALRLRDLARCVEDQYRIVKKDLDSASRKLQEAIALMPEGHPERAWSLEFLAVAIEYGRVTVPIQVLRKYKIPSASV</sequence>
<evidence type="ECO:0000313" key="2">
    <source>
        <dbReference type="EMBL" id="KAJ7197957.1"/>
    </source>
</evidence>
<dbReference type="PROSITE" id="PS50005">
    <property type="entry name" value="TPR"/>
    <property type="match status" value="1"/>
</dbReference>
<dbReference type="InterPro" id="IPR019734">
    <property type="entry name" value="TPR_rpt"/>
</dbReference>
<dbReference type="Proteomes" id="UP001219525">
    <property type="component" value="Unassembled WGS sequence"/>
</dbReference>
<protein>
    <submittedName>
        <fullName evidence="2">Uncharacterized protein</fullName>
    </submittedName>
</protein>
<keyword evidence="3" id="KW-1185">Reference proteome</keyword>
<dbReference type="AlphaFoldDB" id="A0AAD6Y7I4"/>
<gene>
    <name evidence="2" type="ORF">GGX14DRAFT_402277</name>
</gene>
<dbReference type="SUPFAM" id="SSF48452">
    <property type="entry name" value="TPR-like"/>
    <property type="match status" value="1"/>
</dbReference>
<dbReference type="Gene3D" id="1.25.40.10">
    <property type="entry name" value="Tetratricopeptide repeat domain"/>
    <property type="match status" value="1"/>
</dbReference>
<proteinExistence type="predicted"/>
<organism evidence="2 3">
    <name type="scientific">Mycena pura</name>
    <dbReference type="NCBI Taxonomy" id="153505"/>
    <lineage>
        <taxon>Eukaryota</taxon>
        <taxon>Fungi</taxon>
        <taxon>Dikarya</taxon>
        <taxon>Basidiomycota</taxon>
        <taxon>Agaricomycotina</taxon>
        <taxon>Agaricomycetes</taxon>
        <taxon>Agaricomycetidae</taxon>
        <taxon>Agaricales</taxon>
        <taxon>Marasmiineae</taxon>
        <taxon>Mycenaceae</taxon>
        <taxon>Mycena</taxon>
    </lineage>
</organism>
<evidence type="ECO:0000256" key="1">
    <source>
        <dbReference type="PROSITE-ProRule" id="PRU00339"/>
    </source>
</evidence>
<evidence type="ECO:0000313" key="3">
    <source>
        <dbReference type="Proteomes" id="UP001219525"/>
    </source>
</evidence>
<reference evidence="2" key="1">
    <citation type="submission" date="2023-03" db="EMBL/GenBank/DDBJ databases">
        <title>Massive genome expansion in bonnet fungi (Mycena s.s.) driven by repeated elements and novel gene families across ecological guilds.</title>
        <authorList>
            <consortium name="Lawrence Berkeley National Laboratory"/>
            <person name="Harder C.B."/>
            <person name="Miyauchi S."/>
            <person name="Viragh M."/>
            <person name="Kuo A."/>
            <person name="Thoen E."/>
            <person name="Andreopoulos B."/>
            <person name="Lu D."/>
            <person name="Skrede I."/>
            <person name="Drula E."/>
            <person name="Henrissat B."/>
            <person name="Morin E."/>
            <person name="Kohler A."/>
            <person name="Barry K."/>
            <person name="LaButti K."/>
            <person name="Morin E."/>
            <person name="Salamov A."/>
            <person name="Lipzen A."/>
            <person name="Mereny Z."/>
            <person name="Hegedus B."/>
            <person name="Baldrian P."/>
            <person name="Stursova M."/>
            <person name="Weitz H."/>
            <person name="Taylor A."/>
            <person name="Grigoriev I.V."/>
            <person name="Nagy L.G."/>
            <person name="Martin F."/>
            <person name="Kauserud H."/>
        </authorList>
    </citation>
    <scope>NUCLEOTIDE SEQUENCE</scope>
    <source>
        <strain evidence="2">9144</strain>
    </source>
</reference>
<name>A0AAD6Y7I4_9AGAR</name>
<dbReference type="InterPro" id="IPR011990">
    <property type="entry name" value="TPR-like_helical_dom_sf"/>
</dbReference>
<accession>A0AAD6Y7I4</accession>
<keyword evidence="1" id="KW-0802">TPR repeat</keyword>
<feature type="repeat" description="TPR" evidence="1">
    <location>
        <begin position="146"/>
        <end position="179"/>
    </location>
</feature>
<dbReference type="EMBL" id="JARJCW010000075">
    <property type="protein sequence ID" value="KAJ7197957.1"/>
    <property type="molecule type" value="Genomic_DNA"/>
</dbReference>